<dbReference type="Gene3D" id="3.30.1330.40">
    <property type="entry name" value="RutC-like"/>
    <property type="match status" value="1"/>
</dbReference>
<dbReference type="AlphaFoldDB" id="A0A1U9Z2F2"/>
<reference evidence="1 2" key="1">
    <citation type="submission" date="2017-03" db="EMBL/GenBank/DDBJ databases">
        <title>Foreign affairs: Plasmid Transfer between Roseobacters and Rhizobia.</title>
        <authorList>
            <person name="Bartling P."/>
            <person name="Bunk B."/>
            <person name="Overmann J."/>
            <person name="Brinkmann H."/>
            <person name="Petersen J."/>
        </authorList>
    </citation>
    <scope>NUCLEOTIDE SEQUENCE [LARGE SCALE GENOMIC DNA]</scope>
    <source>
        <strain evidence="1 2">MACL11</strain>
    </source>
</reference>
<gene>
    <name evidence="1" type="primary">yabJ_4</name>
    <name evidence="1" type="ORF">Mame_02531</name>
</gene>
<organism evidence="1 2">
    <name type="scientific">Martelella mediterranea DSM 17316</name>
    <dbReference type="NCBI Taxonomy" id="1122214"/>
    <lineage>
        <taxon>Bacteria</taxon>
        <taxon>Pseudomonadati</taxon>
        <taxon>Pseudomonadota</taxon>
        <taxon>Alphaproteobacteria</taxon>
        <taxon>Hyphomicrobiales</taxon>
        <taxon>Aurantimonadaceae</taxon>
        <taxon>Martelella</taxon>
    </lineage>
</organism>
<dbReference type="STRING" id="1122214.Mame_02531"/>
<dbReference type="PANTHER" id="PTHR47328">
    <property type="match status" value="1"/>
</dbReference>
<dbReference type="SUPFAM" id="SSF55298">
    <property type="entry name" value="YjgF-like"/>
    <property type="match status" value="1"/>
</dbReference>
<keyword evidence="2" id="KW-1185">Reference proteome</keyword>
<accession>A0A1U9Z2F2</accession>
<sequence>MQKKVNAMTVKRINPGPLMSGAVVHGNTVYLSGQTGEGADVTTQAKECLAKVDALLAEAGTDKSKILQTLVYLKDMGNFAEMNAVWKDWIDPANTPARATSQAELAAPHILVEFTVIAALD</sequence>
<dbReference type="InterPro" id="IPR035959">
    <property type="entry name" value="RutC-like_sf"/>
</dbReference>
<dbReference type="EMBL" id="CP020330">
    <property type="protein sequence ID" value="AQZ51858.1"/>
    <property type="molecule type" value="Genomic_DNA"/>
</dbReference>
<proteinExistence type="predicted"/>
<dbReference type="GO" id="GO:0016787">
    <property type="term" value="F:hydrolase activity"/>
    <property type="evidence" value="ECO:0007669"/>
    <property type="project" value="UniProtKB-KW"/>
</dbReference>
<dbReference type="PANTHER" id="PTHR47328:SF1">
    <property type="entry name" value="RUTC FAMILY PROTEIN YOAB"/>
    <property type="match status" value="1"/>
</dbReference>
<dbReference type="InterPro" id="IPR006175">
    <property type="entry name" value="YjgF/YER057c/UK114"/>
</dbReference>
<dbReference type="CDD" id="cd06150">
    <property type="entry name" value="YjgF_YER057c_UK114_like_2"/>
    <property type="match status" value="1"/>
</dbReference>
<keyword evidence="1" id="KW-0378">Hydrolase</keyword>
<dbReference type="Proteomes" id="UP000191135">
    <property type="component" value="Chromosome"/>
</dbReference>
<protein>
    <submittedName>
        <fullName evidence="1">Enamine/imine deaminase</fullName>
        <ecNumber evidence="1">3.5.4.-</ecNumber>
    </submittedName>
</protein>
<evidence type="ECO:0000313" key="1">
    <source>
        <dbReference type="EMBL" id="AQZ51858.1"/>
    </source>
</evidence>
<dbReference type="KEGG" id="mmed:Mame_02531"/>
<dbReference type="EC" id="3.5.4.-" evidence="1"/>
<evidence type="ECO:0000313" key="2">
    <source>
        <dbReference type="Proteomes" id="UP000191135"/>
    </source>
</evidence>
<dbReference type="Pfam" id="PF01042">
    <property type="entry name" value="Ribonuc_L-PSP"/>
    <property type="match status" value="1"/>
</dbReference>
<dbReference type="eggNOG" id="COG0251">
    <property type="taxonomic scope" value="Bacteria"/>
</dbReference>
<dbReference type="InterPro" id="IPR035709">
    <property type="entry name" value="YoaB-like"/>
</dbReference>
<name>A0A1U9Z2F2_9HYPH</name>